<sequence>ILTRGGLTIWKLGHCPRARVSRGPHEMPLVPFS</sequence>
<evidence type="ECO:0000313" key="1">
    <source>
        <dbReference type="EMBL" id="CAI9537858.1"/>
    </source>
</evidence>
<dbReference type="Proteomes" id="UP001162483">
    <property type="component" value="Unassembled WGS sequence"/>
</dbReference>
<evidence type="ECO:0000313" key="2">
    <source>
        <dbReference type="Proteomes" id="UP001162483"/>
    </source>
</evidence>
<feature type="non-terminal residue" evidence="1">
    <location>
        <position position="1"/>
    </location>
</feature>
<keyword evidence="2" id="KW-1185">Reference proteome</keyword>
<name>A0ABN9APG7_9NEOB</name>
<protein>
    <submittedName>
        <fullName evidence="1">Uncharacterized protein</fullName>
    </submittedName>
</protein>
<comment type="caution">
    <text evidence="1">The sequence shown here is derived from an EMBL/GenBank/DDBJ whole genome shotgun (WGS) entry which is preliminary data.</text>
</comment>
<organism evidence="1 2">
    <name type="scientific">Staurois parvus</name>
    <dbReference type="NCBI Taxonomy" id="386267"/>
    <lineage>
        <taxon>Eukaryota</taxon>
        <taxon>Metazoa</taxon>
        <taxon>Chordata</taxon>
        <taxon>Craniata</taxon>
        <taxon>Vertebrata</taxon>
        <taxon>Euteleostomi</taxon>
        <taxon>Amphibia</taxon>
        <taxon>Batrachia</taxon>
        <taxon>Anura</taxon>
        <taxon>Neobatrachia</taxon>
        <taxon>Ranoidea</taxon>
        <taxon>Ranidae</taxon>
        <taxon>Staurois</taxon>
    </lineage>
</organism>
<dbReference type="EMBL" id="CATNWA010000721">
    <property type="protein sequence ID" value="CAI9537858.1"/>
    <property type="molecule type" value="Genomic_DNA"/>
</dbReference>
<reference evidence="1" key="1">
    <citation type="submission" date="2023-05" db="EMBL/GenBank/DDBJ databases">
        <authorList>
            <person name="Stuckert A."/>
        </authorList>
    </citation>
    <scope>NUCLEOTIDE SEQUENCE</scope>
</reference>
<gene>
    <name evidence="1" type="ORF">SPARVUS_LOCUS1303343</name>
</gene>
<accession>A0ABN9APG7</accession>
<proteinExistence type="predicted"/>